<dbReference type="KEGG" id="elut:CKA38_06320"/>
<accession>A0A2U8E211</accession>
<protein>
    <recommendedName>
        <fullName evidence="3">Outer membrane lipoprotein carrier protein LolA</fullName>
    </recommendedName>
</protein>
<keyword evidence="2" id="KW-1185">Reference proteome</keyword>
<name>A0A2U8E211_9BACT</name>
<dbReference type="Proteomes" id="UP000244896">
    <property type="component" value="Chromosome"/>
</dbReference>
<sequence length="242" mass="26689">MARRPPRPKKTQTTIFRMKSNPRIAALLLLSLFTLHPSLFLSAAPPAERGSVIERGSSADEWQWLFSALAAKGATFSTFTENRYFTARKEPITLQGEMRLAPECGLSLRYTAPGETLTIIDSEGLLLRDAKGRTRQIKAGTRDAGLVTALLPVMRFDSEQLFKQFTVYAARDGGDWRFDFVPLNEKLASALGAIVVTGAGAEIKKIAFNTSPKLRVEVLVGESKTGVVFTADELKSYFRADK</sequence>
<dbReference type="EMBL" id="CP023004">
    <property type="protein sequence ID" value="AWI08918.1"/>
    <property type="molecule type" value="Genomic_DNA"/>
</dbReference>
<organism evidence="1 2">
    <name type="scientific">Ereboglobus luteus</name>
    <dbReference type="NCBI Taxonomy" id="1796921"/>
    <lineage>
        <taxon>Bacteria</taxon>
        <taxon>Pseudomonadati</taxon>
        <taxon>Verrucomicrobiota</taxon>
        <taxon>Opitutia</taxon>
        <taxon>Opitutales</taxon>
        <taxon>Opitutaceae</taxon>
        <taxon>Ereboglobus</taxon>
    </lineage>
</organism>
<proteinExistence type="predicted"/>
<reference evidence="1 2" key="1">
    <citation type="journal article" date="2018" name="Syst. Appl. Microbiol.">
        <title>Ereboglobus luteus gen. nov. sp. nov. from cockroach guts, and new insights into the oxygen relationship of the genera Opitutus and Didymococcus (Verrucomicrobia: Opitutaceae).</title>
        <authorList>
            <person name="Tegtmeier D."/>
            <person name="Belitz A."/>
            <person name="Radek R."/>
            <person name="Heimerl T."/>
            <person name="Brune A."/>
        </authorList>
    </citation>
    <scope>NUCLEOTIDE SEQUENCE [LARGE SCALE GENOMIC DNA]</scope>
    <source>
        <strain evidence="1 2">Ho45</strain>
    </source>
</reference>
<evidence type="ECO:0008006" key="3">
    <source>
        <dbReference type="Google" id="ProtNLM"/>
    </source>
</evidence>
<evidence type="ECO:0000313" key="2">
    <source>
        <dbReference type="Proteomes" id="UP000244896"/>
    </source>
</evidence>
<dbReference type="AlphaFoldDB" id="A0A2U8E211"/>
<dbReference type="Gene3D" id="2.50.20.10">
    <property type="entry name" value="Lipoprotein localisation LolA/LolB/LppX"/>
    <property type="match status" value="1"/>
</dbReference>
<gene>
    <name evidence="1" type="ORF">CKA38_06320</name>
</gene>
<dbReference type="InterPro" id="IPR004564">
    <property type="entry name" value="OM_lipoprot_carrier_LolA-like"/>
</dbReference>
<evidence type="ECO:0000313" key="1">
    <source>
        <dbReference type="EMBL" id="AWI08918.1"/>
    </source>
</evidence>
<dbReference type="Pfam" id="PF19574">
    <property type="entry name" value="LolA_3"/>
    <property type="match status" value="1"/>
</dbReference>